<evidence type="ECO:0000259" key="2">
    <source>
        <dbReference type="PROSITE" id="PS00624"/>
    </source>
</evidence>
<protein>
    <recommendedName>
        <fullName evidence="2">Glucose-methanol-choline oxidoreductase N-terminal domain-containing protein</fullName>
    </recommendedName>
</protein>
<dbReference type="Pfam" id="PF00732">
    <property type="entry name" value="GMC_oxred_N"/>
    <property type="match status" value="1"/>
</dbReference>
<dbReference type="Gene3D" id="3.30.560.10">
    <property type="entry name" value="Glucose Oxidase, domain 3"/>
    <property type="match status" value="1"/>
</dbReference>
<gene>
    <name evidence="3" type="ORF">XYLVIOL_LOCUS10427</name>
</gene>
<organism evidence="3 4">
    <name type="scientific">Xylocopa violacea</name>
    <name type="common">Violet carpenter bee</name>
    <name type="synonym">Apis violacea</name>
    <dbReference type="NCBI Taxonomy" id="135666"/>
    <lineage>
        <taxon>Eukaryota</taxon>
        <taxon>Metazoa</taxon>
        <taxon>Ecdysozoa</taxon>
        <taxon>Arthropoda</taxon>
        <taxon>Hexapoda</taxon>
        <taxon>Insecta</taxon>
        <taxon>Pterygota</taxon>
        <taxon>Neoptera</taxon>
        <taxon>Endopterygota</taxon>
        <taxon>Hymenoptera</taxon>
        <taxon>Apocrita</taxon>
        <taxon>Aculeata</taxon>
        <taxon>Apoidea</taxon>
        <taxon>Anthophila</taxon>
        <taxon>Apidae</taxon>
        <taxon>Xylocopa</taxon>
        <taxon>Xylocopa</taxon>
    </lineage>
</organism>
<dbReference type="Pfam" id="PF05199">
    <property type="entry name" value="GMC_oxred_C"/>
    <property type="match status" value="1"/>
</dbReference>
<dbReference type="EMBL" id="CAXAJV020001300">
    <property type="protein sequence ID" value="CAL7951226.1"/>
    <property type="molecule type" value="Genomic_DNA"/>
</dbReference>
<dbReference type="InterPro" id="IPR000172">
    <property type="entry name" value="GMC_OxRdtase_N"/>
</dbReference>
<comment type="caution">
    <text evidence="3">The sequence shown here is derived from an EMBL/GenBank/DDBJ whole genome shotgun (WGS) entry which is preliminary data.</text>
</comment>
<name>A0ABP1PGK8_XYLVO</name>
<feature type="domain" description="Glucose-methanol-choline oxidoreductase N-terminal" evidence="2">
    <location>
        <begin position="316"/>
        <end position="330"/>
    </location>
</feature>
<dbReference type="Gene3D" id="3.50.50.60">
    <property type="entry name" value="FAD/NAD(P)-binding domain"/>
    <property type="match status" value="1"/>
</dbReference>
<comment type="similarity">
    <text evidence="1">Belongs to the GMC oxidoreductase family.</text>
</comment>
<dbReference type="PANTHER" id="PTHR11552">
    <property type="entry name" value="GLUCOSE-METHANOL-CHOLINE GMC OXIDOREDUCTASE"/>
    <property type="match status" value="1"/>
</dbReference>
<dbReference type="PROSITE" id="PS00624">
    <property type="entry name" value="GMC_OXRED_2"/>
    <property type="match status" value="1"/>
</dbReference>
<keyword evidence="4" id="KW-1185">Reference proteome</keyword>
<dbReference type="InterPro" id="IPR012132">
    <property type="entry name" value="GMC_OxRdtase"/>
</dbReference>
<evidence type="ECO:0000313" key="3">
    <source>
        <dbReference type="EMBL" id="CAL7951226.1"/>
    </source>
</evidence>
<dbReference type="InterPro" id="IPR007867">
    <property type="entry name" value="GMC_OxRtase_C"/>
</dbReference>
<dbReference type="SUPFAM" id="SSF51905">
    <property type="entry name" value="FAD/NAD(P)-binding domain"/>
    <property type="match status" value="1"/>
</dbReference>
<reference evidence="3 4" key="1">
    <citation type="submission" date="2024-08" db="EMBL/GenBank/DDBJ databases">
        <authorList>
            <person name="Will J Nash"/>
            <person name="Angela Man"/>
            <person name="Seanna McTaggart"/>
            <person name="Kendall Baker"/>
            <person name="Tom Barker"/>
            <person name="Leah Catchpole"/>
            <person name="Alex Durrant"/>
            <person name="Karim Gharbi"/>
            <person name="Naomi Irish"/>
            <person name="Gemy Kaithakottil"/>
            <person name="Debby Ku"/>
            <person name="Aaliyah Providence"/>
            <person name="Felix Shaw"/>
            <person name="David Swarbreck"/>
            <person name="Chris Watkins"/>
            <person name="Ann M. McCartney"/>
            <person name="Giulio Formenti"/>
            <person name="Alice Mouton"/>
            <person name="Noel Vella"/>
            <person name="Bjorn M von Reumont"/>
            <person name="Adriana Vella"/>
            <person name="Wilfried Haerty"/>
        </authorList>
    </citation>
    <scope>NUCLEOTIDE SEQUENCE [LARGE SCALE GENOMIC DNA]</scope>
</reference>
<dbReference type="SUPFAM" id="SSF54373">
    <property type="entry name" value="FAD-linked reductases, C-terminal domain"/>
    <property type="match status" value="1"/>
</dbReference>
<evidence type="ECO:0000313" key="4">
    <source>
        <dbReference type="Proteomes" id="UP001642520"/>
    </source>
</evidence>
<accession>A0ABP1PGK8</accession>
<dbReference type="PIRSF" id="PIRSF000137">
    <property type="entry name" value="Alcohol_oxidase"/>
    <property type="match status" value="1"/>
</dbReference>
<dbReference type="InterPro" id="IPR036188">
    <property type="entry name" value="FAD/NAD-bd_sf"/>
</dbReference>
<dbReference type="PANTHER" id="PTHR11552:SF217">
    <property type="entry name" value="GLUCOSE DEHYDROGENASE [FAD, QUINONE]"/>
    <property type="match status" value="1"/>
</dbReference>
<proteinExistence type="inferred from homology"/>
<evidence type="ECO:0000256" key="1">
    <source>
        <dbReference type="ARBA" id="ARBA00010790"/>
    </source>
</evidence>
<sequence length="608" mass="65889">MNCPYEISPAARCATPFTGGPQLTDVCSANMGALFLTLVNSLLVSSPEIGDPCGRVNPISVPDSSYDFIVVGAGAGGAVVAGRLSEIENWRVLLVEAGPDEPAGSEIPSNLQLYLGGELDWKYQTSNESFACLSSNGSCYWPRGRNLGGTTLHHGMAYHRGNPKNYEKWGIKGWGWSDVLPYYLKSEDNREIGRVSAKLHGTGGPNTVERLPYQPPFSWHILNAANEAGFGVIEDLAGTIPTGFTVAQTISRDGVRLSSVAAFVRPVAHRKNLHVAVNTVVTKVRMVGKQAKGIEVLMNGKKRIVHAKREVILSAGTINTPQLLMLSGIGPREHLGSKKIQVVQHLPGVGENLHNHQSYGLDFTLNEQYYMMFNESSVNQYIYNRTGPLAATGLAQVTGMVASNLTTPDFPDIQIFCAGYQAVCQPKLNIADLSAGGPNMSVRFSSVNVQPTSRGRITLKSNDPLDHPVIWSNDIATEHDLSVILQGLHAIMKLSQTPTMQKLGLTLKHEVVPQCSEHEVGSDDYWKCAIRWDTRPENHQTGTAKIGLPSDPMAVVDTRLRVYGVKGLRVADASVLPTVVSGNPVASYNMVGERAADFIKEDWGVAVQ</sequence>
<dbReference type="Proteomes" id="UP001642520">
    <property type="component" value="Unassembled WGS sequence"/>
</dbReference>